<gene>
    <name evidence="2" type="ORF">A2392_02235</name>
</gene>
<comment type="caution">
    <text evidence="2">The sequence shown here is derived from an EMBL/GenBank/DDBJ whole genome shotgun (WGS) entry which is preliminary data.</text>
</comment>
<evidence type="ECO:0000313" key="3">
    <source>
        <dbReference type="Proteomes" id="UP000177395"/>
    </source>
</evidence>
<reference evidence="2 3" key="1">
    <citation type="journal article" date="2016" name="Nat. Commun.">
        <title>Thousands of microbial genomes shed light on interconnected biogeochemical processes in an aquifer system.</title>
        <authorList>
            <person name="Anantharaman K."/>
            <person name="Brown C.T."/>
            <person name="Hug L.A."/>
            <person name="Sharon I."/>
            <person name="Castelle C.J."/>
            <person name="Probst A.J."/>
            <person name="Thomas B.C."/>
            <person name="Singh A."/>
            <person name="Wilkins M.J."/>
            <person name="Karaoz U."/>
            <person name="Brodie E.L."/>
            <person name="Williams K.H."/>
            <person name="Hubbard S.S."/>
            <person name="Banfield J.F."/>
        </authorList>
    </citation>
    <scope>NUCLEOTIDE SEQUENCE [LARGE SCALE GENOMIC DNA]</scope>
</reference>
<evidence type="ECO:0000256" key="1">
    <source>
        <dbReference type="SAM" id="Phobius"/>
    </source>
</evidence>
<name>A0A1F6FI85_9BACT</name>
<keyword evidence="1" id="KW-0812">Transmembrane</keyword>
<proteinExistence type="predicted"/>
<dbReference type="AlphaFoldDB" id="A0A1F6FI85"/>
<feature type="transmembrane region" description="Helical" evidence="1">
    <location>
        <begin position="110"/>
        <end position="134"/>
    </location>
</feature>
<protein>
    <submittedName>
        <fullName evidence="2">Uncharacterized protein</fullName>
    </submittedName>
</protein>
<feature type="transmembrane region" description="Helical" evidence="1">
    <location>
        <begin position="27"/>
        <end position="50"/>
    </location>
</feature>
<dbReference type="Proteomes" id="UP000177395">
    <property type="component" value="Unassembled WGS sequence"/>
</dbReference>
<keyword evidence="1" id="KW-1133">Transmembrane helix</keyword>
<evidence type="ECO:0000313" key="2">
    <source>
        <dbReference type="EMBL" id="OGG85571.1"/>
    </source>
</evidence>
<sequence>MEVNVQNLKRTAIVWQTFLRTLMVTSVFYLAFQLYFGIACLTGAAILFGIDSSFVLTGADKLTFGTASSASGVLFIIGMVGAMLCGLITFVVSAAIFATSKCRILHGFSLLILAVCTVTLLMPILNLFPIMWFWNWYIGWSNLKIAQRGA</sequence>
<dbReference type="EMBL" id="MFMS01000006">
    <property type="protein sequence ID" value="OGG85571.1"/>
    <property type="molecule type" value="Genomic_DNA"/>
</dbReference>
<keyword evidence="1" id="KW-0472">Membrane</keyword>
<organism evidence="2 3">
    <name type="scientific">Candidatus Kaiserbacteria bacterium RIFOXYB1_FULL_46_14</name>
    <dbReference type="NCBI Taxonomy" id="1798531"/>
    <lineage>
        <taxon>Bacteria</taxon>
        <taxon>Candidatus Kaiseribacteriota</taxon>
    </lineage>
</organism>
<dbReference type="STRING" id="1798531.A2392_02235"/>
<accession>A0A1F6FI85</accession>
<feature type="transmembrane region" description="Helical" evidence="1">
    <location>
        <begin position="70"/>
        <end position="98"/>
    </location>
</feature>